<evidence type="ECO:0000313" key="5">
    <source>
        <dbReference type="Proteomes" id="UP001597343"/>
    </source>
</evidence>
<sequence>MSVKVQVSCIAIRDDRVALIKKINNPHQATFQKLIPPGGHVELCETLEDACAREMWEETGLEVRDLKLRGVVTFIGHRPGYHSVCFYFVTRDVCGDLKQNEPDILIPSWVDLASYRSNADIPDYHKDFLQHFLETDSILNARVEWLAPDDRLVWSILS</sequence>
<dbReference type="InterPro" id="IPR000086">
    <property type="entry name" value="NUDIX_hydrolase_dom"/>
</dbReference>
<dbReference type="InterPro" id="IPR020084">
    <property type="entry name" value="NUDIX_hydrolase_CS"/>
</dbReference>
<gene>
    <name evidence="4" type="ORF">ACFSOY_14855</name>
</gene>
<reference evidence="5" key="1">
    <citation type="journal article" date="2019" name="Int. J. Syst. Evol. Microbiol.">
        <title>The Global Catalogue of Microorganisms (GCM) 10K type strain sequencing project: providing services to taxonomists for standard genome sequencing and annotation.</title>
        <authorList>
            <consortium name="The Broad Institute Genomics Platform"/>
            <consortium name="The Broad Institute Genome Sequencing Center for Infectious Disease"/>
            <person name="Wu L."/>
            <person name="Ma J."/>
        </authorList>
    </citation>
    <scope>NUCLEOTIDE SEQUENCE [LARGE SCALE GENOMIC DNA]</scope>
    <source>
        <strain evidence="5">CGMCC 1.13574</strain>
    </source>
</reference>
<evidence type="ECO:0000259" key="3">
    <source>
        <dbReference type="PROSITE" id="PS51462"/>
    </source>
</evidence>
<keyword evidence="2" id="KW-0378">Hydrolase</keyword>
<evidence type="ECO:0000256" key="1">
    <source>
        <dbReference type="ARBA" id="ARBA00005582"/>
    </source>
</evidence>
<name>A0ABW5A085_9BACL</name>
<protein>
    <submittedName>
        <fullName evidence="4">NUDIX domain-containing protein</fullName>
    </submittedName>
</protein>
<evidence type="ECO:0000256" key="2">
    <source>
        <dbReference type="ARBA" id="ARBA00022801"/>
    </source>
</evidence>
<feature type="domain" description="Nudix hydrolase" evidence="3">
    <location>
        <begin position="2"/>
        <end position="134"/>
    </location>
</feature>
<dbReference type="EMBL" id="JBHUIO010000009">
    <property type="protein sequence ID" value="MFD2171246.1"/>
    <property type="molecule type" value="Genomic_DNA"/>
</dbReference>
<dbReference type="PROSITE" id="PS00893">
    <property type="entry name" value="NUDIX_BOX"/>
    <property type="match status" value="1"/>
</dbReference>
<dbReference type="Proteomes" id="UP001597343">
    <property type="component" value="Unassembled WGS sequence"/>
</dbReference>
<keyword evidence="5" id="KW-1185">Reference proteome</keyword>
<organism evidence="4 5">
    <name type="scientific">Tumebacillus lipolyticus</name>
    <dbReference type="NCBI Taxonomy" id="1280370"/>
    <lineage>
        <taxon>Bacteria</taxon>
        <taxon>Bacillati</taxon>
        <taxon>Bacillota</taxon>
        <taxon>Bacilli</taxon>
        <taxon>Bacillales</taxon>
        <taxon>Alicyclobacillaceae</taxon>
        <taxon>Tumebacillus</taxon>
    </lineage>
</organism>
<comment type="caution">
    <text evidence="4">The sequence shown here is derived from an EMBL/GenBank/DDBJ whole genome shotgun (WGS) entry which is preliminary data.</text>
</comment>
<dbReference type="PANTHER" id="PTHR43736">
    <property type="entry name" value="ADP-RIBOSE PYROPHOSPHATASE"/>
    <property type="match status" value="1"/>
</dbReference>
<dbReference type="PROSITE" id="PS51462">
    <property type="entry name" value="NUDIX"/>
    <property type="match status" value="1"/>
</dbReference>
<dbReference type="SUPFAM" id="SSF55811">
    <property type="entry name" value="Nudix"/>
    <property type="match status" value="1"/>
</dbReference>
<dbReference type="Pfam" id="PF00293">
    <property type="entry name" value="NUDIX"/>
    <property type="match status" value="1"/>
</dbReference>
<dbReference type="PANTHER" id="PTHR43736:SF1">
    <property type="entry name" value="DIHYDRONEOPTERIN TRIPHOSPHATE DIPHOSPHATASE"/>
    <property type="match status" value="1"/>
</dbReference>
<comment type="similarity">
    <text evidence="1">Belongs to the Nudix hydrolase family.</text>
</comment>
<dbReference type="Gene3D" id="3.90.79.10">
    <property type="entry name" value="Nucleoside Triphosphate Pyrophosphohydrolase"/>
    <property type="match status" value="1"/>
</dbReference>
<accession>A0ABW5A085</accession>
<dbReference type="InterPro" id="IPR015797">
    <property type="entry name" value="NUDIX_hydrolase-like_dom_sf"/>
</dbReference>
<dbReference type="RefSeq" id="WP_386047895.1">
    <property type="nucleotide sequence ID" value="NZ_JBHUIO010000009.1"/>
</dbReference>
<proteinExistence type="inferred from homology"/>
<evidence type="ECO:0000313" key="4">
    <source>
        <dbReference type="EMBL" id="MFD2171246.1"/>
    </source>
</evidence>